<evidence type="ECO:0000313" key="2">
    <source>
        <dbReference type="Proteomes" id="UP000234639"/>
    </source>
</evidence>
<dbReference type="InterPro" id="IPR026866">
    <property type="entry name" value="CR006_AAA"/>
</dbReference>
<dbReference type="Gene3D" id="3.40.50.300">
    <property type="entry name" value="P-loop containing nucleotide triphosphate hydrolases"/>
    <property type="match status" value="1"/>
</dbReference>
<dbReference type="Pfam" id="PF13166">
    <property type="entry name" value="AAA_13"/>
    <property type="match status" value="1"/>
</dbReference>
<accession>A0A2I1N9A2</accession>
<proteinExistence type="predicted"/>
<dbReference type="InterPro" id="IPR027417">
    <property type="entry name" value="P-loop_NTPase"/>
</dbReference>
<evidence type="ECO:0000313" key="1">
    <source>
        <dbReference type="EMBL" id="PKZ28929.1"/>
    </source>
</evidence>
<sequence>MIKKINILNCGSYKNYYWQNNLCEFKNINILYGYNGSGKTTLSRIMRSFELKEIHYDYQDMKFELDLDGNKLNQNDIKNENLNIRVFNKDFINDNLNFLINGKSNGNIRSFSSTILGQENQKIIKDIEIFQSKLNDIENIIKQEKENKSKSEQDLNKIEKEVSDKLTDKARDIKTKLRISNSYNKINISNDIKQIKENFTSYKLSDEDINKYKNILKDEEKENLDYNLKFDKNEFANLYKSSKEIIETNLIQKIEIENNLRKWLEEGLNHHSHEKEVQKCKFCDNELSKDRIKWLLENLKDDKKENLSKNLSYHIELIYNFQEKIKHIKSYLKIDSFKLYSDLRDDFKDCKTTITKEIDDLLFATEKINSNLKDKSENLYKNIEIYKFVDNSEEINALLQNIKELFDKNNKKTQNLKNDKEEANNQLKFNIIANFLEESDFLNKEKEKTNLQENISQKEEEIKEKEVQKEKINDEIDKLKSSISSEEAGAEKINEYLKSYFGYDILKFKPVKNNKSEFQIYRNEIPASNLSEGECSLLAFCYFIAKLNDNDITNENTIIWIDDPISSLDSNHIFFIFSLIKNELFDDKKLKYNQLFISTHNLDFLKYLKTFEKDKKGNKQYYCIEKLENKSTIKEMPKFIKYYTTEFNYLFEQIYNFKNIDDITDEELKTSIIYNFGNNLRKFLEVFLFFKFPTKEDLNTKLDKYFNKIEATLINRYMNEYSHLKEIIERCVRPIDIPEAKKIAEFVLKTMESKDKEQYDALCESIN</sequence>
<dbReference type="Proteomes" id="UP000234639">
    <property type="component" value="Unassembled WGS sequence"/>
</dbReference>
<reference evidence="1 2" key="1">
    <citation type="submission" date="2017-12" db="EMBL/GenBank/DDBJ databases">
        <title>Phylogenetic diversity of female urinary microbiome.</title>
        <authorList>
            <person name="Thomas-White K."/>
            <person name="Wolfe A.J."/>
        </authorList>
    </citation>
    <scope>NUCLEOTIDE SEQUENCE [LARGE SCALE GENOMIC DNA]</scope>
    <source>
        <strain evidence="1 2">UMB0112</strain>
    </source>
</reference>
<name>A0A2I1N9A2_9BACT</name>
<comment type="caution">
    <text evidence="1">The sequence shown here is derived from an EMBL/GenBank/DDBJ whole genome shotgun (WGS) entry which is preliminary data.</text>
</comment>
<organism evidence="1 2">
    <name type="scientific">Campylobacter ureolyticus</name>
    <dbReference type="NCBI Taxonomy" id="827"/>
    <lineage>
        <taxon>Bacteria</taxon>
        <taxon>Pseudomonadati</taxon>
        <taxon>Campylobacterota</taxon>
        <taxon>Epsilonproteobacteria</taxon>
        <taxon>Campylobacterales</taxon>
        <taxon>Campylobacteraceae</taxon>
        <taxon>Campylobacter</taxon>
    </lineage>
</organism>
<protein>
    <submittedName>
        <fullName evidence="1">RloC protein</fullName>
    </submittedName>
</protein>
<dbReference type="AlphaFoldDB" id="A0A2I1N9A2"/>
<dbReference type="EMBL" id="PKHU01000005">
    <property type="protein sequence ID" value="PKZ28929.1"/>
    <property type="molecule type" value="Genomic_DNA"/>
</dbReference>
<dbReference type="SUPFAM" id="SSF52540">
    <property type="entry name" value="P-loop containing nucleoside triphosphate hydrolases"/>
    <property type="match status" value="1"/>
</dbReference>
<dbReference type="RefSeq" id="WP_050334787.1">
    <property type="nucleotide sequence ID" value="NZ_CP050963.1"/>
</dbReference>
<gene>
    <name evidence="1" type="ORF">CYJ41_05705</name>
</gene>